<evidence type="ECO:0000256" key="7">
    <source>
        <dbReference type="ARBA" id="ARBA00022842"/>
    </source>
</evidence>
<evidence type="ECO:0000256" key="4">
    <source>
        <dbReference type="ARBA" id="ARBA00022723"/>
    </source>
</evidence>
<evidence type="ECO:0000256" key="1">
    <source>
        <dbReference type="ARBA" id="ARBA00001936"/>
    </source>
</evidence>
<dbReference type="Proteomes" id="UP001596035">
    <property type="component" value="Unassembled WGS sequence"/>
</dbReference>
<name>A0ABW0DJF5_9ACTN</name>
<accession>A0ABW0DJF5</accession>
<keyword evidence="4" id="KW-0479">Metal-binding</keyword>
<reference evidence="12" key="1">
    <citation type="journal article" date="2019" name="Int. J. Syst. Evol. Microbiol.">
        <title>The Global Catalogue of Microorganisms (GCM) 10K type strain sequencing project: providing services to taxonomists for standard genome sequencing and annotation.</title>
        <authorList>
            <consortium name="The Broad Institute Genomics Platform"/>
            <consortium name="The Broad Institute Genome Sequencing Center for Infectious Disease"/>
            <person name="Wu L."/>
            <person name="Ma J."/>
        </authorList>
    </citation>
    <scope>NUCLEOTIDE SEQUENCE [LARGE SCALE GENOMIC DNA]</scope>
    <source>
        <strain evidence="12">CGMCC 4.7131</strain>
    </source>
</reference>
<dbReference type="GO" id="GO:0004519">
    <property type="term" value="F:endonuclease activity"/>
    <property type="evidence" value="ECO:0007669"/>
    <property type="project" value="UniProtKB-KW"/>
</dbReference>
<dbReference type="InterPro" id="IPR005135">
    <property type="entry name" value="Endo/exonuclease/phosphatase"/>
</dbReference>
<keyword evidence="3" id="KW-0540">Nuclease</keyword>
<evidence type="ECO:0000256" key="9">
    <source>
        <dbReference type="SAM" id="MobiDB-lite"/>
    </source>
</evidence>
<keyword evidence="8" id="KW-0234">DNA repair</keyword>
<evidence type="ECO:0000256" key="6">
    <source>
        <dbReference type="ARBA" id="ARBA00022801"/>
    </source>
</evidence>
<dbReference type="EMBL" id="JBHSKN010000003">
    <property type="protein sequence ID" value="MFC5238796.1"/>
    <property type="molecule type" value="Genomic_DNA"/>
</dbReference>
<evidence type="ECO:0000256" key="5">
    <source>
        <dbReference type="ARBA" id="ARBA00022763"/>
    </source>
</evidence>
<dbReference type="RefSeq" id="WP_344564476.1">
    <property type="nucleotide sequence ID" value="NZ_BAAATG010000033.1"/>
</dbReference>
<dbReference type="InterPro" id="IPR036691">
    <property type="entry name" value="Endo/exonu/phosph_ase_sf"/>
</dbReference>
<protein>
    <submittedName>
        <fullName evidence="11">Endonuclease/exonuclease/phosphatase family protein</fullName>
    </submittedName>
</protein>
<dbReference type="PANTHER" id="PTHR15822:SF4">
    <property type="entry name" value="TYROSYL-DNA PHOSPHODIESTERASE 2"/>
    <property type="match status" value="1"/>
</dbReference>
<keyword evidence="7" id="KW-0460">Magnesium</keyword>
<dbReference type="PANTHER" id="PTHR15822">
    <property type="entry name" value="TRAF AND TNF RECEPTOR-ASSOCIATED PROTEIN"/>
    <property type="match status" value="1"/>
</dbReference>
<keyword evidence="6" id="KW-0378">Hydrolase</keyword>
<evidence type="ECO:0000256" key="2">
    <source>
        <dbReference type="ARBA" id="ARBA00001946"/>
    </source>
</evidence>
<sequence>MPHTVSPSPSSERRRRKGRYLAASAALLGIVSTVAVVQTAGPSRSSTSPQTLITATWNMCGVREWNCAGTGSRAAKKRELERLATRSGAEVILLQEACATDVEAVRGNLGPSWYIAFRPYTWSDRAGRTGTVRCGTAGPAGRAVLSAYPLSAVRTVPSRQPSAGVRRGILCVSVAARDIRVCAAHLSPPRSGRADRGQELRDDQLNALVSAVPERRTVYGGDLNVDPPGEDNPDSWVWPDRPYRVHRECDQESDRPGPARATHVSRHKLDYLFTGLPVLECRVRDTGVSDHLALLIRVDTRTG</sequence>
<dbReference type="SUPFAM" id="SSF56219">
    <property type="entry name" value="DNase I-like"/>
    <property type="match status" value="1"/>
</dbReference>
<evidence type="ECO:0000256" key="8">
    <source>
        <dbReference type="ARBA" id="ARBA00023204"/>
    </source>
</evidence>
<evidence type="ECO:0000313" key="11">
    <source>
        <dbReference type="EMBL" id="MFC5238796.1"/>
    </source>
</evidence>
<comment type="cofactor">
    <cofactor evidence="1">
        <name>Mn(2+)</name>
        <dbReference type="ChEBI" id="CHEBI:29035"/>
    </cofactor>
</comment>
<dbReference type="Gene3D" id="3.60.10.10">
    <property type="entry name" value="Endonuclease/exonuclease/phosphatase"/>
    <property type="match status" value="1"/>
</dbReference>
<evidence type="ECO:0000256" key="3">
    <source>
        <dbReference type="ARBA" id="ARBA00022722"/>
    </source>
</evidence>
<gene>
    <name evidence="11" type="ORF">ACFPWV_02490</name>
</gene>
<evidence type="ECO:0000313" key="12">
    <source>
        <dbReference type="Proteomes" id="UP001596035"/>
    </source>
</evidence>
<feature type="region of interest" description="Disordered" evidence="9">
    <location>
        <begin position="219"/>
        <end position="238"/>
    </location>
</feature>
<dbReference type="InterPro" id="IPR051547">
    <property type="entry name" value="TDP2-like"/>
</dbReference>
<proteinExistence type="predicted"/>
<comment type="cofactor">
    <cofactor evidence="2">
        <name>Mg(2+)</name>
        <dbReference type="ChEBI" id="CHEBI:18420"/>
    </cofactor>
</comment>
<keyword evidence="12" id="KW-1185">Reference proteome</keyword>
<organism evidence="11 12">
    <name type="scientific">Streptomyces atrovirens</name>
    <dbReference type="NCBI Taxonomy" id="285556"/>
    <lineage>
        <taxon>Bacteria</taxon>
        <taxon>Bacillati</taxon>
        <taxon>Actinomycetota</taxon>
        <taxon>Actinomycetes</taxon>
        <taxon>Kitasatosporales</taxon>
        <taxon>Streptomycetaceae</taxon>
        <taxon>Streptomyces</taxon>
    </lineage>
</organism>
<evidence type="ECO:0000259" key="10">
    <source>
        <dbReference type="Pfam" id="PF03372"/>
    </source>
</evidence>
<feature type="domain" description="Endonuclease/exonuclease/phosphatase" evidence="10">
    <location>
        <begin position="65"/>
        <end position="291"/>
    </location>
</feature>
<keyword evidence="11" id="KW-0255">Endonuclease</keyword>
<dbReference type="Pfam" id="PF03372">
    <property type="entry name" value="Exo_endo_phos"/>
    <property type="match status" value="1"/>
</dbReference>
<keyword evidence="5" id="KW-0227">DNA damage</keyword>
<comment type="caution">
    <text evidence="11">The sequence shown here is derived from an EMBL/GenBank/DDBJ whole genome shotgun (WGS) entry which is preliminary data.</text>
</comment>